<name>A0AAN6J7D8_9PEZI</name>
<protein>
    <submittedName>
        <fullName evidence="1">Uncharacterized protein</fullName>
    </submittedName>
</protein>
<comment type="caution">
    <text evidence="1">The sequence shown here is derived from an EMBL/GenBank/DDBJ whole genome shotgun (WGS) entry which is preliminary data.</text>
</comment>
<evidence type="ECO:0000313" key="2">
    <source>
        <dbReference type="Proteomes" id="UP001168146"/>
    </source>
</evidence>
<dbReference type="EMBL" id="JASUXU010000029">
    <property type="protein sequence ID" value="KAK0319632.1"/>
    <property type="molecule type" value="Genomic_DNA"/>
</dbReference>
<evidence type="ECO:0000313" key="1">
    <source>
        <dbReference type="EMBL" id="KAK0319632.1"/>
    </source>
</evidence>
<proteinExistence type="predicted"/>
<reference evidence="1" key="1">
    <citation type="submission" date="2021-12" db="EMBL/GenBank/DDBJ databases">
        <title>Black yeast isolated from Biological Soil Crust.</title>
        <authorList>
            <person name="Kurbessoian T."/>
        </authorList>
    </citation>
    <scope>NUCLEOTIDE SEQUENCE</scope>
    <source>
        <strain evidence="1">CCFEE 5208</strain>
    </source>
</reference>
<sequence length="400" mass="45711">MSTTPGLMREQDIDSLHWSNTRTDQQRVPAISPQGDVLAVTVLRPLPTLGLPSSKTNFLSLYGALERPNKVPILALHPHAASTAPAGALEQLAREHDQMIGDLAALQLQLADAKCPFERLQHDIWCPLIEEATRRPCIHDDEYWYERGDLLLVFSSRIANQRSVLKFDMMCSALRARPLTDAARFAAYIRSTWDSHTAHMFGRIRKIVDQKTVDDLMGKMMHLASHLMLIPDGVSHALRTVAWLKSHVTRPNVAFTKADVVRWPQEADTLFDQLLVQPRPKEKPIQFYDCATPRRELWHAFNSARCRSIAQTRARQLASPAGITPCFHMSSERMLYVLNIHAHREIEEKVWLAVGTHLPEELTEEVYQYVLAAEEIPLVTYMRNEDKTLRDEYRCARRPT</sequence>
<gene>
    <name evidence="1" type="ORF">LTR82_009337</name>
</gene>
<dbReference type="AlphaFoldDB" id="A0AAN6J7D8"/>
<organism evidence="1 2">
    <name type="scientific">Friedmanniomyces endolithicus</name>
    <dbReference type="NCBI Taxonomy" id="329885"/>
    <lineage>
        <taxon>Eukaryota</taxon>
        <taxon>Fungi</taxon>
        <taxon>Dikarya</taxon>
        <taxon>Ascomycota</taxon>
        <taxon>Pezizomycotina</taxon>
        <taxon>Dothideomycetes</taxon>
        <taxon>Dothideomycetidae</taxon>
        <taxon>Mycosphaerellales</taxon>
        <taxon>Teratosphaeriaceae</taxon>
        <taxon>Friedmanniomyces</taxon>
    </lineage>
</organism>
<dbReference type="Proteomes" id="UP001168146">
    <property type="component" value="Unassembled WGS sequence"/>
</dbReference>
<accession>A0AAN6J7D8</accession>